<dbReference type="InterPro" id="IPR004629">
    <property type="entry name" value="WecG_TagA_CpsF"/>
</dbReference>
<organism evidence="4 5">
    <name type="scientific">Devosia geojensis</name>
    <dbReference type="NCBI Taxonomy" id="443610"/>
    <lineage>
        <taxon>Bacteria</taxon>
        <taxon>Pseudomonadati</taxon>
        <taxon>Pseudomonadota</taxon>
        <taxon>Alphaproteobacteria</taxon>
        <taxon>Hyphomicrobiales</taxon>
        <taxon>Devosiaceae</taxon>
        <taxon>Devosia</taxon>
    </lineage>
</organism>
<dbReference type="PANTHER" id="PTHR34136:SF1">
    <property type="entry name" value="UDP-N-ACETYL-D-MANNOSAMINURONIC ACID TRANSFERASE"/>
    <property type="match status" value="1"/>
</dbReference>
<dbReference type="PATRIC" id="fig|443610.3.peg.483"/>
<dbReference type="Pfam" id="PF03808">
    <property type="entry name" value="Glyco_tran_WecG"/>
    <property type="match status" value="1"/>
</dbReference>
<dbReference type="InterPro" id="IPR036513">
    <property type="entry name" value="STAS_dom_sf"/>
</dbReference>
<dbReference type="OrthoDB" id="9771846at2"/>
<dbReference type="PROSITE" id="PS50801">
    <property type="entry name" value="STAS"/>
    <property type="match status" value="1"/>
</dbReference>
<accession>A0A0F5FSC4</accession>
<dbReference type="Gene3D" id="3.30.750.24">
    <property type="entry name" value="STAS domain"/>
    <property type="match status" value="1"/>
</dbReference>
<evidence type="ECO:0000313" key="4">
    <source>
        <dbReference type="EMBL" id="KKB11766.1"/>
    </source>
</evidence>
<dbReference type="STRING" id="443610.VE25_11390"/>
<evidence type="ECO:0000313" key="5">
    <source>
        <dbReference type="Proteomes" id="UP000033632"/>
    </source>
</evidence>
<dbReference type="RefSeq" id="WP_046108733.1">
    <property type="nucleotide sequence ID" value="NZ_JZEX01000108.1"/>
</dbReference>
<comment type="caution">
    <text evidence="4">The sequence shown here is derived from an EMBL/GenBank/DDBJ whole genome shotgun (WGS) entry which is preliminary data.</text>
</comment>
<dbReference type="AlphaFoldDB" id="A0A0F5FSC4"/>
<dbReference type="InterPro" id="IPR002645">
    <property type="entry name" value="STAS_dom"/>
</dbReference>
<dbReference type="GO" id="GO:0016758">
    <property type="term" value="F:hexosyltransferase activity"/>
    <property type="evidence" value="ECO:0007669"/>
    <property type="project" value="TreeGrafter"/>
</dbReference>
<evidence type="ECO:0000256" key="2">
    <source>
        <dbReference type="ARBA" id="ARBA00022679"/>
    </source>
</evidence>
<dbReference type="CDD" id="cd07043">
    <property type="entry name" value="STAS_anti-anti-sigma_factors"/>
    <property type="match status" value="1"/>
</dbReference>
<protein>
    <recommendedName>
        <fullName evidence="3">STAS domain-containing protein</fullName>
    </recommendedName>
</protein>
<gene>
    <name evidence="4" type="ORF">VE25_11390</name>
</gene>
<keyword evidence="1" id="KW-0328">Glycosyltransferase</keyword>
<dbReference type="InterPro" id="IPR058548">
    <property type="entry name" value="MlaB-like_STAS"/>
</dbReference>
<dbReference type="PANTHER" id="PTHR34136">
    <property type="match status" value="1"/>
</dbReference>
<dbReference type="EMBL" id="JZEX01000108">
    <property type="protein sequence ID" value="KKB11766.1"/>
    <property type="molecule type" value="Genomic_DNA"/>
</dbReference>
<keyword evidence="2" id="KW-0808">Transferase</keyword>
<dbReference type="SUPFAM" id="SSF52091">
    <property type="entry name" value="SpoIIaa-like"/>
    <property type="match status" value="1"/>
</dbReference>
<dbReference type="NCBIfam" id="TIGR00696">
    <property type="entry name" value="wecG_tagA_cpsF"/>
    <property type="match status" value="1"/>
</dbReference>
<feature type="domain" description="STAS" evidence="3">
    <location>
        <begin position="274"/>
        <end position="369"/>
    </location>
</feature>
<name>A0A0F5FSC4_9HYPH</name>
<evidence type="ECO:0000256" key="1">
    <source>
        <dbReference type="ARBA" id="ARBA00022676"/>
    </source>
</evidence>
<dbReference type="Pfam" id="PF13466">
    <property type="entry name" value="STAS_2"/>
    <property type="match status" value="1"/>
</dbReference>
<sequence length="369" mass="40237">MSLEAGRTTFAILGVPVDLVRLEAVLDLVDRAAVSQQPMMISTVNANFLAASQRSETFRTSLVESDLCTADGVGVLLLCRLLGINALSRVSGADILERLCARTETRIGRPLRVFFFGGEAGVAEAARRRVNAIASRAVQCVGSISPGFGTMEELSRPEWIEEINDAHPDLLVLALGAERGQAWLLHNAERLRVPVRTHLGAAINFLTGKIRRAPPLYQQLGLEWLWRITQEPRLTRRYYDDAMLLAQLVAGKVLPLAAMQALDRIVARPAAGRLRVSVATVFGNYVISLDGCATGDCVKALAAPFAAAVEAASPVALDLRNLASIDIAGIGSIMRLRRDLARTGRELRLVHMRPRIRRRLQLDAAGWLI</sequence>
<dbReference type="Proteomes" id="UP000033632">
    <property type="component" value="Unassembled WGS sequence"/>
</dbReference>
<dbReference type="CDD" id="cd06533">
    <property type="entry name" value="Glyco_transf_WecG_TagA"/>
    <property type="match status" value="1"/>
</dbReference>
<proteinExistence type="predicted"/>
<keyword evidence="5" id="KW-1185">Reference proteome</keyword>
<reference evidence="4 5" key="1">
    <citation type="submission" date="2015-03" db="EMBL/GenBank/DDBJ databases">
        <authorList>
            <person name="Hassan Y.I."/>
            <person name="Lepp D."/>
            <person name="Li X.-Z."/>
            <person name="Zhou T."/>
        </authorList>
    </citation>
    <scope>NUCLEOTIDE SEQUENCE [LARGE SCALE GENOMIC DNA]</scope>
    <source>
        <strain evidence="4 5">BD-c194</strain>
    </source>
</reference>
<evidence type="ECO:0000259" key="3">
    <source>
        <dbReference type="PROSITE" id="PS50801"/>
    </source>
</evidence>